<keyword evidence="2" id="KW-1185">Reference proteome</keyword>
<evidence type="ECO:0000313" key="2">
    <source>
        <dbReference type="Proteomes" id="UP000019482"/>
    </source>
</evidence>
<comment type="caution">
    <text evidence="1">The sequence shown here is derived from an EMBL/GenBank/DDBJ whole genome shotgun (WGS) entry which is preliminary data.</text>
</comment>
<accession>W6NGU1</accession>
<proteinExistence type="predicted"/>
<name>W6NGU1_CLOTY</name>
<evidence type="ECO:0000313" key="1">
    <source>
        <dbReference type="EMBL" id="CDL91262.1"/>
    </source>
</evidence>
<protein>
    <recommendedName>
        <fullName evidence="3">Rhoptry protein</fullName>
    </recommendedName>
</protein>
<sequence>MAGIWNVNSVYNVNNKKISTKLSFDIGEKFSAKVVKTEDGSGNILLKRSDGWQFPASVENPEKISENEMMKFEVSGFEDGKIKLKVVNEETGNQNPGKDPIELFIKEKFMNLTEKDYGVIKEMLNHNISLTKDNISNIKTLFDFMNKIQSNPEEKSDFIEKYLASKSISLESSEGKFITENLKTFFEQLSTLSDKDVLTFIENNIDLNSENIKSFNNIFKNDSSIYKEIENLSQKLNTTVVENSMDLNSEGTNVINQIINNTKDKQEIISMITKDSGQRERLIEDYLSLENIPEDSAKGKFIISNLSKLDDGELVTFIKNNVDLNSRGTNVINQIISDTKDKQKVINILAKDPIQRENLIKEYLSVQNIPEDSAKGQSIISNLSKLNNEELVTFIKNNIDLNAKLYNGKDIETIVNELKNNPQERESFILKYLSNNDIPLESDKGRLVMSSYKNILSGIDGTVDENIEKLNIINDILNNIELKDKSQTVTQGTINNTESIIKDQINSKTQEIINIIKNMISDGKSPIANKNSIINSVINDFKVFNTVSNSYYYMDLPLKIQNNDYNFKMMIRDERKKGKKIDTTNVKIATSISTENMGIVDAYLSVKNKNMNVNIESVGLWSKILAKGNKKIVESLSQLGYNINIEFNEKKEDINISTCREFFQDSELGVINTRA</sequence>
<evidence type="ECO:0008006" key="3">
    <source>
        <dbReference type="Google" id="ProtNLM"/>
    </source>
</evidence>
<gene>
    <name evidence="1" type="ORF">CTDIVETGP_1332</name>
</gene>
<organism evidence="1 2">
    <name type="scientific">Clostridium tyrobutyricum DIVETGP</name>
    <dbReference type="NCBI Taxonomy" id="1408889"/>
    <lineage>
        <taxon>Bacteria</taxon>
        <taxon>Bacillati</taxon>
        <taxon>Bacillota</taxon>
        <taxon>Clostridia</taxon>
        <taxon>Eubacteriales</taxon>
        <taxon>Clostridiaceae</taxon>
        <taxon>Clostridium</taxon>
    </lineage>
</organism>
<dbReference type="EMBL" id="CBXI010000023">
    <property type="protein sequence ID" value="CDL91262.1"/>
    <property type="molecule type" value="Genomic_DNA"/>
</dbReference>
<dbReference type="OrthoDB" id="1936401at2"/>
<dbReference type="Proteomes" id="UP000019482">
    <property type="component" value="Unassembled WGS sequence"/>
</dbReference>
<reference evidence="1 2" key="1">
    <citation type="journal article" date="2015" name="Genome Announc.">
        <title>Draft Genome Sequence of Clostridium tyrobutyricum Strain DIVETGP, Isolated from Cow's Milk for Grana Padano Production.</title>
        <authorList>
            <person name="Soggiu A."/>
            <person name="Piras C."/>
            <person name="Gaiarsa S."/>
            <person name="Sassera D."/>
            <person name="Roncada P."/>
            <person name="Bendixen E."/>
            <person name="Brasca M."/>
            <person name="Bonizzi L."/>
        </authorList>
    </citation>
    <scope>NUCLEOTIDE SEQUENCE [LARGE SCALE GENOMIC DNA]</scope>
    <source>
        <strain evidence="1 2">DIVETGP</strain>
    </source>
</reference>
<dbReference type="AlphaFoldDB" id="W6NGU1"/>